<proteinExistence type="predicted"/>
<dbReference type="GeneID" id="66068476"/>
<accession>A0A8E5HXR8</accession>
<protein>
    <submittedName>
        <fullName evidence="1">Uncharacterized protein</fullName>
    </submittedName>
</protein>
<dbReference type="RefSeq" id="XP_043001131.1">
    <property type="nucleotide sequence ID" value="XM_043145196.1"/>
</dbReference>
<evidence type="ECO:0000313" key="2">
    <source>
        <dbReference type="Proteomes" id="UP000027002"/>
    </source>
</evidence>
<evidence type="ECO:0000313" key="1">
    <source>
        <dbReference type="EMBL" id="QUC23458.1"/>
    </source>
</evidence>
<dbReference type="AlphaFoldDB" id="A0A8E5HXR8"/>
<gene>
    <name evidence="1" type="ORF">UV8b_07699</name>
</gene>
<dbReference type="Proteomes" id="UP000027002">
    <property type="component" value="Chromosome 7"/>
</dbReference>
<reference evidence="1" key="1">
    <citation type="submission" date="2020-03" db="EMBL/GenBank/DDBJ databases">
        <title>A mixture of massive structural variations and highly conserved coding sequences in Ustilaginoidea virens genome.</title>
        <authorList>
            <person name="Zhang K."/>
            <person name="Zhao Z."/>
            <person name="Zhang Z."/>
            <person name="Li Y."/>
            <person name="Hsiang T."/>
            <person name="Sun W."/>
        </authorList>
    </citation>
    <scope>NUCLEOTIDE SEQUENCE</scope>
    <source>
        <strain evidence="1">UV-8b</strain>
    </source>
</reference>
<dbReference type="EMBL" id="CP072759">
    <property type="protein sequence ID" value="QUC23458.1"/>
    <property type="molecule type" value="Genomic_DNA"/>
</dbReference>
<name>A0A8E5HXR8_USTVR</name>
<organism evidence="1 2">
    <name type="scientific">Ustilaginoidea virens</name>
    <name type="common">Rice false smut fungus</name>
    <name type="synonym">Villosiclava virens</name>
    <dbReference type="NCBI Taxonomy" id="1159556"/>
    <lineage>
        <taxon>Eukaryota</taxon>
        <taxon>Fungi</taxon>
        <taxon>Dikarya</taxon>
        <taxon>Ascomycota</taxon>
        <taxon>Pezizomycotina</taxon>
        <taxon>Sordariomycetes</taxon>
        <taxon>Hypocreomycetidae</taxon>
        <taxon>Hypocreales</taxon>
        <taxon>Clavicipitaceae</taxon>
        <taxon>Ustilaginoidea</taxon>
    </lineage>
</organism>
<keyword evidence="2" id="KW-1185">Reference proteome</keyword>
<dbReference type="KEGG" id="uvi:66068476"/>
<sequence>MQQDPGRKQGSTRLMIAAHRPAKPGALWHAEFNSPALSAGALGVTEWLELNSAEFQDLRNTNERTYKCTSGVTQKTADVIAFA</sequence>